<dbReference type="PANTHER" id="PTHR41910:SF1">
    <property type="entry name" value="SUCCINATE DEHYDROGENASE HYDROPHOBIC MEMBRANE ANCHOR SUBUNIT"/>
    <property type="match status" value="1"/>
</dbReference>
<keyword evidence="13" id="KW-1185">Reference proteome</keyword>
<protein>
    <submittedName>
        <fullName evidence="10">Succinate dehydrogenase</fullName>
    </submittedName>
</protein>
<gene>
    <name evidence="10" type="ORF">BUY44_01065</name>
    <name evidence="11" type="ORF">BUY47_11070</name>
    <name evidence="12" type="ORF">BUY48_05935</name>
</gene>
<dbReference type="CDD" id="cd03497">
    <property type="entry name" value="SQR_TypeB_1_TM"/>
    <property type="match status" value="1"/>
</dbReference>
<dbReference type="Proteomes" id="UP000243350">
    <property type="component" value="Unassembled WGS sequence"/>
</dbReference>
<dbReference type="EMBL" id="PYZH01000028">
    <property type="protein sequence ID" value="PTF15688.1"/>
    <property type="molecule type" value="Genomic_DNA"/>
</dbReference>
<reference evidence="13 14" key="1">
    <citation type="journal article" date="2016" name="Front. Microbiol.">
        <title>Comprehensive Phylogenetic Analysis of Bovine Non-aureus Staphylococci Species Based on Whole-Genome Sequencing.</title>
        <authorList>
            <person name="Naushad S."/>
            <person name="Barkema H.W."/>
            <person name="Luby C."/>
            <person name="Condas L.A."/>
            <person name="Nobrega D.B."/>
            <person name="Carson D.A."/>
            <person name="De Buck J."/>
        </authorList>
    </citation>
    <scope>NUCLEOTIDE SEQUENCE [LARGE SCALE GENOMIC DNA]</scope>
    <source>
        <strain evidence="11 13">SNUC 1409</strain>
        <strain evidence="12 15">SNUC 4143</strain>
        <strain evidence="10 14">SNUC 761</strain>
    </source>
</reference>
<evidence type="ECO:0000256" key="1">
    <source>
        <dbReference type="ARBA" id="ARBA00004370"/>
    </source>
</evidence>
<dbReference type="AlphaFoldDB" id="A0A2K4DLL6"/>
<keyword evidence="2 8" id="KW-0349">Heme</keyword>
<keyword evidence="7 9" id="KW-0472">Membrane</keyword>
<organism evidence="10 14">
    <name type="scientific">Staphylococcus devriesei</name>
    <dbReference type="NCBI Taxonomy" id="586733"/>
    <lineage>
        <taxon>Bacteria</taxon>
        <taxon>Bacillati</taxon>
        <taxon>Bacillota</taxon>
        <taxon>Bacilli</taxon>
        <taxon>Bacillales</taxon>
        <taxon>Staphylococcaceae</taxon>
        <taxon>Staphylococcus</taxon>
    </lineage>
</organism>
<comment type="subcellular location">
    <subcellularLocation>
        <location evidence="1">Membrane</location>
    </subcellularLocation>
</comment>
<accession>A0A2K4DLL6</accession>
<dbReference type="SUPFAM" id="SSF81343">
    <property type="entry name" value="Fumarate reductase respiratory complex transmembrane subunits"/>
    <property type="match status" value="1"/>
</dbReference>
<evidence type="ECO:0000256" key="5">
    <source>
        <dbReference type="ARBA" id="ARBA00022989"/>
    </source>
</evidence>
<dbReference type="GO" id="GO:0046872">
    <property type="term" value="F:metal ion binding"/>
    <property type="evidence" value="ECO:0007669"/>
    <property type="project" value="UniProtKB-KW"/>
</dbReference>
<dbReference type="EMBL" id="PYZL01000003">
    <property type="protein sequence ID" value="PTE74580.1"/>
    <property type="molecule type" value="Genomic_DNA"/>
</dbReference>
<dbReference type="InterPro" id="IPR000701">
    <property type="entry name" value="SuccDH_FuR_B_TM-su"/>
</dbReference>
<dbReference type="GeneID" id="48888314"/>
<dbReference type="PIRSF" id="PIRSF000170">
    <property type="entry name" value="Succ_dh_cyt_b558"/>
    <property type="match status" value="1"/>
</dbReference>
<keyword evidence="6 8" id="KW-0408">Iron</keyword>
<keyword evidence="4 8" id="KW-0479">Metal-binding</keyword>
<comment type="caution">
    <text evidence="10">The sequence shown here is derived from an EMBL/GenBank/DDBJ whole genome shotgun (WGS) entry which is preliminary data.</text>
</comment>
<feature type="transmembrane region" description="Helical" evidence="9">
    <location>
        <begin position="12"/>
        <end position="32"/>
    </location>
</feature>
<feature type="transmembrane region" description="Helical" evidence="9">
    <location>
        <begin position="180"/>
        <end position="203"/>
    </location>
</feature>
<dbReference type="InterPro" id="IPR011138">
    <property type="entry name" value="Cytochrome_b-558"/>
</dbReference>
<dbReference type="InterPro" id="IPR034804">
    <property type="entry name" value="SQR/QFR_C/D"/>
</dbReference>
<dbReference type="RefSeq" id="WP_103166881.1">
    <property type="nucleotide sequence ID" value="NZ_CP130489.1"/>
</dbReference>
<feature type="transmembrane region" description="Helical" evidence="9">
    <location>
        <begin position="52"/>
        <end position="74"/>
    </location>
</feature>
<evidence type="ECO:0000256" key="2">
    <source>
        <dbReference type="ARBA" id="ARBA00022617"/>
    </source>
</evidence>
<feature type="binding site" description="axial binding residue" evidence="8">
    <location>
        <position position="114"/>
    </location>
    <ligand>
        <name>heme</name>
        <dbReference type="ChEBI" id="CHEBI:30413"/>
    </ligand>
    <ligandPart>
        <name>Fe</name>
        <dbReference type="ChEBI" id="CHEBI:18248"/>
    </ligandPart>
</feature>
<evidence type="ECO:0000313" key="14">
    <source>
        <dbReference type="Proteomes" id="UP000242547"/>
    </source>
</evidence>
<dbReference type="Proteomes" id="UP000242088">
    <property type="component" value="Unassembled WGS sequence"/>
</dbReference>
<dbReference type="NCBIfam" id="TIGR02046">
    <property type="entry name" value="sdhC_b558_fam"/>
    <property type="match status" value="1"/>
</dbReference>
<dbReference type="OrthoDB" id="9789209at2"/>
<evidence type="ECO:0000313" key="11">
    <source>
        <dbReference type="EMBL" id="PTF12771.1"/>
    </source>
</evidence>
<evidence type="ECO:0000256" key="8">
    <source>
        <dbReference type="PIRSR" id="PIRSR000170-1"/>
    </source>
</evidence>
<reference evidence="11" key="3">
    <citation type="submission" date="2018-03" db="EMBL/GenBank/DDBJ databases">
        <authorList>
            <person name="Naushad S."/>
        </authorList>
    </citation>
    <scope>NUCLEOTIDE SEQUENCE</scope>
    <source>
        <strain evidence="11">SNUC 1409</strain>
    </source>
</reference>
<evidence type="ECO:0000313" key="12">
    <source>
        <dbReference type="EMBL" id="PTF15688.1"/>
    </source>
</evidence>
<feature type="transmembrane region" description="Helical" evidence="9">
    <location>
        <begin position="95"/>
        <end position="116"/>
    </location>
</feature>
<dbReference type="InterPro" id="IPR016002">
    <property type="entry name" value="Succ_DH_cyt_b558_Firmicute"/>
</dbReference>
<evidence type="ECO:0000256" key="7">
    <source>
        <dbReference type="ARBA" id="ARBA00023136"/>
    </source>
</evidence>
<feature type="binding site" description="axial binding residue" evidence="8">
    <location>
        <position position="29"/>
    </location>
    <ligand>
        <name>heme</name>
        <dbReference type="ChEBI" id="CHEBI:30413"/>
    </ligand>
    <ligandPart>
        <name>Fe</name>
        <dbReference type="ChEBI" id="CHEBI:18248"/>
    </ligandPart>
</feature>
<dbReference type="PANTHER" id="PTHR41910">
    <property type="entry name" value="SUCCINATE DEHYDROGENASE 2 MEMBRANE SUBUNIT SDHC"/>
    <property type="match status" value="1"/>
</dbReference>
<dbReference type="Proteomes" id="UP000242547">
    <property type="component" value="Unassembled WGS sequence"/>
</dbReference>
<evidence type="ECO:0000313" key="10">
    <source>
        <dbReference type="EMBL" id="PTE74580.1"/>
    </source>
</evidence>
<dbReference type="InterPro" id="IPR039023">
    <property type="entry name" value="SdhC_prok"/>
</dbReference>
<dbReference type="Gene3D" id="1.20.1300.10">
    <property type="entry name" value="Fumarate reductase/succinate dehydrogenase, transmembrane subunit"/>
    <property type="match status" value="1"/>
</dbReference>
<sequence length="204" mass="23440">MAKSKNEFYLRRIHSLLGIIPIGAFLIVHLMVNHQATQGAEAFNKASAFMESLPFLIVVELVLIYIPILYHGLYGIHIAFTAKENIGHYSLFRNWMFALQRLTGIITFVFVFVHLWQTHLQKVFFGKEVNYDLMHATLQSPLWVVIYIICIIAVVFHFSNGLWSFLVTWGILQSKKSQRVFTWVSLAVFLVLSYIGVTAILAFT</sequence>
<keyword evidence="5 9" id="KW-1133">Transmembrane helix</keyword>
<dbReference type="GO" id="GO:0016020">
    <property type="term" value="C:membrane"/>
    <property type="evidence" value="ECO:0007669"/>
    <property type="project" value="UniProtKB-SubCell"/>
</dbReference>
<name>A0A2K4DLL6_9STAP</name>
<evidence type="ECO:0000256" key="3">
    <source>
        <dbReference type="ARBA" id="ARBA00022692"/>
    </source>
</evidence>
<evidence type="ECO:0000313" key="13">
    <source>
        <dbReference type="Proteomes" id="UP000242088"/>
    </source>
</evidence>
<proteinExistence type="predicted"/>
<dbReference type="Pfam" id="PF01127">
    <property type="entry name" value="Sdh_cyt"/>
    <property type="match status" value="1"/>
</dbReference>
<evidence type="ECO:0000256" key="6">
    <source>
        <dbReference type="ARBA" id="ARBA00023004"/>
    </source>
</evidence>
<evidence type="ECO:0000313" key="15">
    <source>
        <dbReference type="Proteomes" id="UP000243350"/>
    </source>
</evidence>
<feature type="binding site" description="axial binding residue" evidence="8">
    <location>
        <position position="71"/>
    </location>
    <ligand>
        <name>heme</name>
        <dbReference type="ChEBI" id="CHEBI:30413"/>
    </ligand>
    <ligandPart>
        <name>Fe</name>
        <dbReference type="ChEBI" id="CHEBI:18248"/>
    </ligandPart>
</feature>
<reference evidence="10" key="2">
    <citation type="submission" date="2018-03" db="EMBL/GenBank/DDBJ databases">
        <authorList>
            <person name="Keele B.F."/>
        </authorList>
    </citation>
    <scope>NUCLEOTIDE SEQUENCE</scope>
    <source>
        <strain evidence="12">SNUC 4143</strain>
        <strain evidence="10">SNUC 761</strain>
    </source>
</reference>
<evidence type="ECO:0000256" key="4">
    <source>
        <dbReference type="ARBA" id="ARBA00022723"/>
    </source>
</evidence>
<feature type="binding site" description="axial binding residue" evidence="8">
    <location>
        <position position="157"/>
    </location>
    <ligand>
        <name>heme</name>
        <dbReference type="ChEBI" id="CHEBI:30413"/>
    </ligand>
    <ligandPart>
        <name>Fe</name>
        <dbReference type="ChEBI" id="CHEBI:18248"/>
    </ligandPart>
</feature>
<dbReference type="EMBL" id="PYZI01000018">
    <property type="protein sequence ID" value="PTF12771.1"/>
    <property type="molecule type" value="Genomic_DNA"/>
</dbReference>
<keyword evidence="3 9" id="KW-0812">Transmembrane</keyword>
<evidence type="ECO:0000256" key="9">
    <source>
        <dbReference type="SAM" id="Phobius"/>
    </source>
</evidence>
<feature type="transmembrane region" description="Helical" evidence="9">
    <location>
        <begin position="142"/>
        <end position="168"/>
    </location>
</feature>